<keyword evidence="3" id="KW-1185">Reference proteome</keyword>
<sequence length="176" mass="19196">MVATAAAGQAKTATVKPLQPTTGNKKEPPSASATRARKPTTVATAQELATAQRQKREQEEIERKASLAEAEAARQAAEERVLVLERDLQQSREREEAMASTLDCIGQSSLLPGTELPWTADDVRALAADEEAAHARLDELLNRVRSHNSHLFQMIQQQENLAQRLGTSVPSLSMAF</sequence>
<proteinExistence type="predicted"/>
<evidence type="ECO:0000256" key="1">
    <source>
        <dbReference type="SAM" id="MobiDB-lite"/>
    </source>
</evidence>
<comment type="caution">
    <text evidence="2">The sequence shown here is derived from an EMBL/GenBank/DDBJ whole genome shotgun (WGS) entry which is preliminary data.</text>
</comment>
<dbReference type="AlphaFoldDB" id="A0A0M0J8J2"/>
<organism evidence="2 3">
    <name type="scientific">Chrysochromulina tobinii</name>
    <dbReference type="NCBI Taxonomy" id="1460289"/>
    <lineage>
        <taxon>Eukaryota</taxon>
        <taxon>Haptista</taxon>
        <taxon>Haptophyta</taxon>
        <taxon>Prymnesiophyceae</taxon>
        <taxon>Prymnesiales</taxon>
        <taxon>Chrysochromulinaceae</taxon>
        <taxon>Chrysochromulina</taxon>
    </lineage>
</organism>
<name>A0A0M0J8J2_9EUKA</name>
<dbReference type="EMBL" id="JWZX01003262">
    <property type="protein sequence ID" value="KOO22667.1"/>
    <property type="molecule type" value="Genomic_DNA"/>
</dbReference>
<feature type="compositionally biased region" description="Low complexity" evidence="1">
    <location>
        <begin position="1"/>
        <end position="14"/>
    </location>
</feature>
<feature type="compositionally biased region" description="Basic and acidic residues" evidence="1">
    <location>
        <begin position="54"/>
        <end position="66"/>
    </location>
</feature>
<accession>A0A0M0J8J2</accession>
<gene>
    <name evidence="2" type="ORF">Ctob_006595</name>
</gene>
<reference evidence="3" key="1">
    <citation type="journal article" date="2015" name="PLoS Genet.">
        <title>Genome Sequence and Transcriptome Analyses of Chrysochromulina tobin: Metabolic Tools for Enhanced Algal Fitness in the Prominent Order Prymnesiales (Haptophyceae).</title>
        <authorList>
            <person name="Hovde B.T."/>
            <person name="Deodato C.R."/>
            <person name="Hunsperger H.M."/>
            <person name="Ryken S.A."/>
            <person name="Yost W."/>
            <person name="Jha R.K."/>
            <person name="Patterson J."/>
            <person name="Monnat R.J. Jr."/>
            <person name="Barlow S.B."/>
            <person name="Starkenburg S.R."/>
            <person name="Cattolico R.A."/>
        </authorList>
    </citation>
    <scope>NUCLEOTIDE SEQUENCE</scope>
    <source>
        <strain evidence="3">CCMP291</strain>
    </source>
</reference>
<protein>
    <submittedName>
        <fullName evidence="2">Uncharacterized protein</fullName>
    </submittedName>
</protein>
<feature type="region of interest" description="Disordered" evidence="1">
    <location>
        <begin position="1"/>
        <end position="72"/>
    </location>
</feature>
<feature type="compositionally biased region" description="Polar residues" evidence="1">
    <location>
        <begin position="41"/>
        <end position="51"/>
    </location>
</feature>
<evidence type="ECO:0000313" key="2">
    <source>
        <dbReference type="EMBL" id="KOO22667.1"/>
    </source>
</evidence>
<evidence type="ECO:0000313" key="3">
    <source>
        <dbReference type="Proteomes" id="UP000037460"/>
    </source>
</evidence>
<dbReference type="Proteomes" id="UP000037460">
    <property type="component" value="Unassembled WGS sequence"/>
</dbReference>